<dbReference type="NCBIfam" id="TIGR01139">
    <property type="entry name" value="cysK"/>
    <property type="match status" value="1"/>
</dbReference>
<comment type="similarity">
    <text evidence="7">Belongs to the isocitrate and isopropylmalate dehydrogenases family.</text>
</comment>
<evidence type="ECO:0000256" key="16">
    <source>
        <dbReference type="ARBA" id="ARBA00023027"/>
    </source>
</evidence>
<evidence type="ECO:0000256" key="12">
    <source>
        <dbReference type="ARBA" id="ARBA00022723"/>
    </source>
</evidence>
<evidence type="ECO:0000256" key="8">
    <source>
        <dbReference type="ARBA" id="ARBA00011738"/>
    </source>
</evidence>
<evidence type="ECO:0000256" key="9">
    <source>
        <dbReference type="ARBA" id="ARBA00022430"/>
    </source>
</evidence>
<dbReference type="FunFam" id="3.40.718.10:FF:000004">
    <property type="entry name" value="3-isopropylmalate dehydrogenase"/>
    <property type="match status" value="1"/>
</dbReference>
<comment type="cofactor">
    <cofactor evidence="3">
        <name>Mn(2+)</name>
        <dbReference type="ChEBI" id="CHEBI:29035"/>
    </cofactor>
</comment>
<evidence type="ECO:0000256" key="24">
    <source>
        <dbReference type="PIRSR" id="PIRSR605856-51"/>
    </source>
</evidence>
<dbReference type="SUPFAM" id="SSF53686">
    <property type="entry name" value="Tryptophan synthase beta subunit-like PLP-dependent enzymes"/>
    <property type="match status" value="1"/>
</dbReference>
<dbReference type="InterPro" id="IPR040911">
    <property type="entry name" value="Exostosin_GT47"/>
</dbReference>
<evidence type="ECO:0000256" key="20">
    <source>
        <dbReference type="ARBA" id="ARBA00023239"/>
    </source>
</evidence>
<keyword evidence="14 23" id="KW-0663">Pyridoxal phosphate</keyword>
<comment type="catalytic activity">
    <reaction evidence="22">
        <text>hydrogen cyanide + L-cysteine = 3-cyano-L-alanine + hydrogen sulfide + H(+)</text>
        <dbReference type="Rhea" id="RHEA:17821"/>
        <dbReference type="ChEBI" id="CHEBI:15378"/>
        <dbReference type="ChEBI" id="CHEBI:18407"/>
        <dbReference type="ChEBI" id="CHEBI:29919"/>
        <dbReference type="ChEBI" id="CHEBI:35235"/>
        <dbReference type="ChEBI" id="CHEBI:77860"/>
        <dbReference type="EC" id="4.4.1.9"/>
    </reaction>
</comment>
<keyword evidence="18 25" id="KW-0198">Cysteine biosynthesis</keyword>
<comment type="catalytic activity">
    <reaction evidence="25">
        <text>O-acetyl-L-serine + hydrogen sulfide = L-cysteine + acetate</text>
        <dbReference type="Rhea" id="RHEA:14829"/>
        <dbReference type="ChEBI" id="CHEBI:29919"/>
        <dbReference type="ChEBI" id="CHEBI:30089"/>
        <dbReference type="ChEBI" id="CHEBI:35235"/>
        <dbReference type="ChEBI" id="CHEBI:58340"/>
        <dbReference type="EC" id="2.5.1.47"/>
    </reaction>
</comment>
<evidence type="ECO:0000259" key="27">
    <source>
        <dbReference type="SMART" id="SM01329"/>
    </source>
</evidence>
<keyword evidence="15" id="KW-0560">Oxidoreductase</keyword>
<dbReference type="InterPro" id="IPR005859">
    <property type="entry name" value="CysK"/>
</dbReference>
<comment type="subunit">
    <text evidence="8 26">Homodimer.</text>
</comment>
<keyword evidence="20" id="KW-0456">Lyase</keyword>
<keyword evidence="9 26" id="KW-0432">Leucine biosynthesis</keyword>
<feature type="modified residue" description="N6-(pyridoxal phosphate)lysine" evidence="24">
    <location>
        <position position="1049"/>
    </location>
</feature>
<evidence type="ECO:0000256" key="19">
    <source>
        <dbReference type="ARBA" id="ARBA00023211"/>
    </source>
</evidence>
<evidence type="ECO:0000256" key="25">
    <source>
        <dbReference type="RuleBase" id="RU003985"/>
    </source>
</evidence>
<evidence type="ECO:0000256" key="14">
    <source>
        <dbReference type="ARBA" id="ARBA00022898"/>
    </source>
</evidence>
<accession>A0A803Q420</accession>
<dbReference type="UniPathway" id="UPA00048">
    <property type="reaction ID" value="UER00072"/>
</dbReference>
<dbReference type="FunFam" id="3.40.50.1100:FF:000130">
    <property type="entry name" value="Cysteine synthase"/>
    <property type="match status" value="1"/>
</dbReference>
<comment type="similarity">
    <text evidence="6 25">Belongs to the cysteine synthase/cystathionine beta-synthase family.</text>
</comment>
<evidence type="ECO:0000256" key="4">
    <source>
        <dbReference type="ARBA" id="ARBA00004173"/>
    </source>
</evidence>
<dbReference type="InterPro" id="IPR024084">
    <property type="entry name" value="IsoPropMal-DH-like_dom"/>
</dbReference>
<dbReference type="FunFam" id="3.40.50.1100:FF:000006">
    <property type="entry name" value="Cysteine synthase"/>
    <property type="match status" value="1"/>
</dbReference>
<dbReference type="InterPro" id="IPR001926">
    <property type="entry name" value="TrpB-like_PALP"/>
</dbReference>
<evidence type="ECO:0000256" key="26">
    <source>
        <dbReference type="RuleBase" id="RU004445"/>
    </source>
</evidence>
<dbReference type="InterPro" id="IPR019818">
    <property type="entry name" value="IsoCit/isopropylmalate_DH_CS"/>
</dbReference>
<evidence type="ECO:0000256" key="10">
    <source>
        <dbReference type="ARBA" id="ARBA00022605"/>
    </source>
</evidence>
<keyword evidence="16 26" id="KW-0520">NAD</keyword>
<dbReference type="GO" id="GO:0009836">
    <property type="term" value="P:fruit ripening, climacteric"/>
    <property type="evidence" value="ECO:0007669"/>
    <property type="project" value="UniProtKB-ARBA"/>
</dbReference>
<comment type="cofactor">
    <cofactor evidence="2 23 25">
        <name>pyridoxal 5'-phosphate</name>
        <dbReference type="ChEBI" id="CHEBI:597326"/>
    </cofactor>
</comment>
<dbReference type="GO" id="GO:0050017">
    <property type="term" value="F:L-3-cyanoalanine synthase activity"/>
    <property type="evidence" value="ECO:0007669"/>
    <property type="project" value="UniProtKB-EC"/>
</dbReference>
<keyword evidence="11 25" id="KW-0808">Transferase</keyword>
<proteinExistence type="inferred from homology"/>
<dbReference type="Proteomes" id="UP000596661">
    <property type="component" value="Chromosome 7"/>
</dbReference>
<dbReference type="NCBIfam" id="TIGR00169">
    <property type="entry name" value="leuB"/>
    <property type="match status" value="1"/>
</dbReference>
<dbReference type="Gene3D" id="3.40.718.10">
    <property type="entry name" value="Isopropylmalate Dehydrogenase"/>
    <property type="match status" value="1"/>
</dbReference>
<dbReference type="EC" id="2.5.1.47" evidence="25"/>
<dbReference type="GO" id="GO:0004124">
    <property type="term" value="F:cysteine synthase activity"/>
    <property type="evidence" value="ECO:0007669"/>
    <property type="project" value="UniProtKB-UniRule"/>
</dbReference>
<keyword evidence="29" id="KW-1185">Reference proteome</keyword>
<dbReference type="CDD" id="cd01561">
    <property type="entry name" value="CBS_like"/>
    <property type="match status" value="1"/>
</dbReference>
<dbReference type="Gene3D" id="3.40.50.1100">
    <property type="match status" value="2"/>
</dbReference>
<dbReference type="GO" id="GO:0005739">
    <property type="term" value="C:mitochondrion"/>
    <property type="evidence" value="ECO:0007669"/>
    <property type="project" value="UniProtKB-SubCell"/>
</dbReference>
<dbReference type="Gramene" id="evm.model.07.1838">
    <property type="protein sequence ID" value="cds.evm.model.07.1838"/>
    <property type="gene ID" value="evm.TU.07.1838"/>
</dbReference>
<evidence type="ECO:0000256" key="13">
    <source>
        <dbReference type="ARBA" id="ARBA00022842"/>
    </source>
</evidence>
<organism evidence="28 29">
    <name type="scientific">Cannabis sativa</name>
    <name type="common">Hemp</name>
    <name type="synonym">Marijuana</name>
    <dbReference type="NCBI Taxonomy" id="3483"/>
    <lineage>
        <taxon>Eukaryota</taxon>
        <taxon>Viridiplantae</taxon>
        <taxon>Streptophyta</taxon>
        <taxon>Embryophyta</taxon>
        <taxon>Tracheophyta</taxon>
        <taxon>Spermatophyta</taxon>
        <taxon>Magnoliopsida</taxon>
        <taxon>eudicotyledons</taxon>
        <taxon>Gunneridae</taxon>
        <taxon>Pentapetalae</taxon>
        <taxon>rosids</taxon>
        <taxon>fabids</taxon>
        <taxon>Rosales</taxon>
        <taxon>Cannabaceae</taxon>
        <taxon>Cannabis</taxon>
    </lineage>
</organism>
<evidence type="ECO:0000256" key="18">
    <source>
        <dbReference type="ARBA" id="ARBA00023192"/>
    </source>
</evidence>
<reference evidence="28" key="2">
    <citation type="submission" date="2021-03" db="UniProtKB">
        <authorList>
            <consortium name="EnsemblPlants"/>
        </authorList>
    </citation>
    <scope>IDENTIFICATION</scope>
</reference>
<comment type="subcellular location">
    <subcellularLocation>
        <location evidence="4">Mitochondrion</location>
    </subcellularLocation>
</comment>
<dbReference type="HAMAP" id="MF_01033">
    <property type="entry name" value="LeuB_type1"/>
    <property type="match status" value="1"/>
</dbReference>
<dbReference type="SUPFAM" id="SSF53659">
    <property type="entry name" value="Isocitrate/Isopropylmalate dehydrogenase-like"/>
    <property type="match status" value="1"/>
</dbReference>
<evidence type="ECO:0000256" key="5">
    <source>
        <dbReference type="ARBA" id="ARBA00004762"/>
    </source>
</evidence>
<evidence type="ECO:0000256" key="22">
    <source>
        <dbReference type="ARBA" id="ARBA00050896"/>
    </source>
</evidence>
<evidence type="ECO:0000256" key="15">
    <source>
        <dbReference type="ARBA" id="ARBA00023002"/>
    </source>
</evidence>
<evidence type="ECO:0000256" key="23">
    <source>
        <dbReference type="PIRSR" id="PIRSR605856-50"/>
    </source>
</evidence>
<keyword evidence="21 26" id="KW-0100">Branched-chain amino acid biosynthesis</keyword>
<evidence type="ECO:0000256" key="7">
    <source>
        <dbReference type="ARBA" id="ARBA00007769"/>
    </source>
</evidence>
<dbReference type="GO" id="GO:0000287">
    <property type="term" value="F:magnesium ion binding"/>
    <property type="evidence" value="ECO:0007669"/>
    <property type="project" value="InterPro"/>
</dbReference>
<dbReference type="InterPro" id="IPR001216">
    <property type="entry name" value="P-phosphate_BS"/>
</dbReference>
<dbReference type="GO" id="GO:0051287">
    <property type="term" value="F:NAD binding"/>
    <property type="evidence" value="ECO:0007669"/>
    <property type="project" value="InterPro"/>
</dbReference>
<dbReference type="InterPro" id="IPR005856">
    <property type="entry name" value="Cys_synth"/>
</dbReference>
<dbReference type="InterPro" id="IPR004429">
    <property type="entry name" value="Isopropylmalate_DH"/>
</dbReference>
<dbReference type="NCBIfam" id="TIGR01136">
    <property type="entry name" value="cysKM"/>
    <property type="match status" value="1"/>
</dbReference>
<feature type="domain" description="Isopropylmalate dehydrogenase-like" evidence="27">
    <location>
        <begin position="235"/>
        <end position="584"/>
    </location>
</feature>
<comment type="pathway">
    <text evidence="5 26">Amino-acid biosynthesis; L-leucine biosynthesis; L-leucine from 3-methyl-2-oxobutanoate: step 3/4.</text>
</comment>
<dbReference type="Pfam" id="PF03016">
    <property type="entry name" value="Exostosin_GT47"/>
    <property type="match status" value="2"/>
</dbReference>
<dbReference type="Pfam" id="PF00291">
    <property type="entry name" value="PALP"/>
    <property type="match status" value="1"/>
</dbReference>
<dbReference type="PROSITE" id="PS00470">
    <property type="entry name" value="IDH_IMDH"/>
    <property type="match status" value="1"/>
</dbReference>
<keyword evidence="17" id="KW-0496">Mitochondrion</keyword>
<feature type="binding site" evidence="23">
    <location>
        <begin position="1184"/>
        <end position="1188"/>
    </location>
    <ligand>
        <name>pyridoxal 5'-phosphate</name>
        <dbReference type="ChEBI" id="CHEBI:597326"/>
    </ligand>
</feature>
<dbReference type="InterPro" id="IPR036052">
    <property type="entry name" value="TrpB-like_PALP_sf"/>
</dbReference>
<dbReference type="EnsemblPlants" id="evm.model.07.1838">
    <property type="protein sequence ID" value="cds.evm.model.07.1838"/>
    <property type="gene ID" value="evm.TU.07.1838"/>
</dbReference>
<evidence type="ECO:0000256" key="6">
    <source>
        <dbReference type="ARBA" id="ARBA00007103"/>
    </source>
</evidence>
<evidence type="ECO:0000256" key="2">
    <source>
        <dbReference type="ARBA" id="ARBA00001933"/>
    </source>
</evidence>
<comment type="function">
    <text evidence="26">Catalyzes the oxidation of 3-carboxy-2-hydroxy-4-methylpentanoate (3-isopropylmalate) to 3-carboxy-4-methyl-2-oxopentanoate. The product decarboxylates to 4-methyl-2 oxopentanoate.</text>
</comment>
<dbReference type="PANTHER" id="PTHR42979:SF1">
    <property type="entry name" value="3-ISOPROPYLMALATE DEHYDROGENASE"/>
    <property type="match status" value="1"/>
</dbReference>
<protein>
    <recommendedName>
        <fullName evidence="25 26">Multifunctional fusion protein</fullName>
    </recommendedName>
    <domain>
        <recommendedName>
            <fullName evidence="25">Cysteine synthase</fullName>
            <ecNumber evidence="25">2.5.1.47</ecNumber>
        </recommendedName>
    </domain>
    <domain>
        <recommendedName>
            <fullName evidence="26">3-isopropylmalate dehydrogenase</fullName>
            <ecNumber evidence="26">1.1.1.85</ecNumber>
        </recommendedName>
    </domain>
</protein>
<keyword evidence="10 25" id="KW-0028">Amino-acid biosynthesis</keyword>
<keyword evidence="13" id="KW-0460">Magnesium</keyword>
<dbReference type="PROSITE" id="PS00901">
    <property type="entry name" value="CYS_SYNTHASE"/>
    <property type="match status" value="1"/>
</dbReference>
<keyword evidence="19" id="KW-0464">Manganese</keyword>
<dbReference type="Pfam" id="PF00180">
    <property type="entry name" value="Iso_dh"/>
    <property type="match status" value="1"/>
</dbReference>
<evidence type="ECO:0000313" key="29">
    <source>
        <dbReference type="Proteomes" id="UP000596661"/>
    </source>
</evidence>
<comment type="cofactor">
    <cofactor evidence="26">
        <name>Mg(2+)</name>
        <dbReference type="ChEBI" id="CHEBI:18420"/>
    </cofactor>
    <cofactor evidence="26">
        <name>Mn(2+)</name>
        <dbReference type="ChEBI" id="CHEBI:29035"/>
    </cofactor>
    <text evidence="26">Binds 1 Mg(2+) or Mn(2+) ion per subunit.</text>
</comment>
<evidence type="ECO:0000256" key="11">
    <source>
        <dbReference type="ARBA" id="ARBA00022679"/>
    </source>
</evidence>
<dbReference type="GO" id="GO:0009098">
    <property type="term" value="P:L-leucine biosynthetic process"/>
    <property type="evidence" value="ECO:0007669"/>
    <property type="project" value="UniProtKB-UniPathway"/>
</dbReference>
<dbReference type="GO" id="GO:0006535">
    <property type="term" value="P:cysteine biosynthetic process from serine"/>
    <property type="evidence" value="ECO:0007669"/>
    <property type="project" value="UniProtKB-UniRule"/>
</dbReference>
<sequence>MKWKKNLTYSPQENSKAKNLLHYFIEKAKLRILDLGKGICSVVVETILIYESYNQEQRLGFIRNSIKSLRIEENPNNIVIKKLLLVLDMVKFELRREIDEYNFSREGKGKGIATSDDAIYTDKKEIFDEFEERCDDKLFFLIFYLEAALCCPVLPREWGIEEVSIFLEHVEKWISKRVVEILGSISMAATLQLCYGKTFKRPFAVAPPNSGYSPKPNPSRIIMCSASSQSKRRYTITLLPGDGIGPEIISVAKNVLNLTASLQGIDLSFQEMAVGGVALDLTGVPLPEETLSMAKQSDAVLLGAIGGYKWDANEKHLKPETGLLQLRAGLNVFANLRPATVLPQLVDASTLKKEVAEGVDIMVVRELTGGIYFGKPRGFGTDENGEEIGFNTEVYAGYEIDRIARVAFETARKRQGKLCSVDKANVLEASMLWRKRITAIASEYPDVELSHMYVDNAAMQLVRYPKQFDTMVTNNIFGDILSDEASMITGSIGMLPSASLGESGPGLFEPIHGSAPDIAGQDKANPLATVLSAAMLLRYGLGEEEAAKRIEAAVLDTLDRGFRTGDIYSSGTKLVGCKEMGEEKVPDYPGGLNLQHSIEYWLTLDILASELVNPPKASSVRRVYNASEADIVFVPFFSSLSYNRYSKTNSNQKMSNNKLLQDKLVRYLIAQKEWQRSGGRDHLIVAHHPNSMLDARMKLWPATFILADFGRYPPNIANVEKDVIAPYKHGGFIRQELFYLLKDEKDVHFQFGSVQKDGIHKATQGMHSSKFCLNIAGDTPSSNRLFDAIASHCVPVIISDDIELPYEDVLDYSEFCIFVRTSDALKEKFLINLVKSIGKEEWTRMWNKMKEVESFYEFQYPSKEGDAVQMIWQAVARKVPAIKMKIHKSRRFSRSLDRKDTEFRHIPSPNNFWLVQKHRRKYQRKRPRLFKIQHRLTPRKRIPISRVIRQLHRRHGLIGLDRGLQRPIKNRVALKLTGFPRHHLKLRRTCSINAAITEEDLEFGAVNIAEDVTQLIGRTPMVYLNRVAEGCVANVAAKLESMEPCRSVKDRIGYSMISSAEESGAISPGKSILVEPTSGNTGIGIAFIAATKGYKLIVTMPASINIERRILLRAFGAEIVLTDPEKGLKGAVDKAEEIVLRTPNSYMFQQFDNIANSEIHFETTGPEIWEDTLGNVDILVASIGTGGTITGTGRYLKMMNKEIQVVGVEPAERSVISGENQGYLPSILDINLLDEVMKITNDEAVQMARKLALEDGLLVGISSGAAAAAALNLARRSENAGKLIAPYWLTDVHGLRAPQDTCDDMFFHPSMKNMTPSKYLNLSVSSSVMI</sequence>
<name>A0A803Q420_CANSA</name>
<evidence type="ECO:0000256" key="21">
    <source>
        <dbReference type="ARBA" id="ARBA00023304"/>
    </source>
</evidence>
<evidence type="ECO:0000256" key="3">
    <source>
        <dbReference type="ARBA" id="ARBA00001936"/>
    </source>
</evidence>
<feature type="binding site" evidence="23">
    <location>
        <position position="1080"/>
    </location>
    <ligand>
        <name>pyridoxal 5'-phosphate</name>
        <dbReference type="ChEBI" id="CHEBI:597326"/>
    </ligand>
</feature>
<evidence type="ECO:0000256" key="17">
    <source>
        <dbReference type="ARBA" id="ARBA00023128"/>
    </source>
</evidence>
<feature type="binding site" evidence="23">
    <location>
        <position position="1262"/>
    </location>
    <ligand>
        <name>pyridoxal 5'-phosphate</name>
        <dbReference type="ChEBI" id="CHEBI:597326"/>
    </ligand>
</feature>
<dbReference type="SMART" id="SM01329">
    <property type="entry name" value="Iso_dh"/>
    <property type="match status" value="1"/>
</dbReference>
<dbReference type="PANTHER" id="PTHR42979">
    <property type="entry name" value="3-ISOPROPYLMALATE DEHYDROGENASE"/>
    <property type="match status" value="1"/>
</dbReference>
<dbReference type="GO" id="GO:0003862">
    <property type="term" value="F:3-isopropylmalate dehydrogenase activity"/>
    <property type="evidence" value="ECO:0007669"/>
    <property type="project" value="UniProtKB-EC"/>
</dbReference>
<dbReference type="EMBL" id="UZAU01000675">
    <property type="status" value="NOT_ANNOTATED_CDS"/>
    <property type="molecule type" value="Genomic_DNA"/>
</dbReference>
<keyword evidence="12 26" id="KW-0479">Metal-binding</keyword>
<dbReference type="EC" id="1.1.1.85" evidence="26"/>
<evidence type="ECO:0000313" key="28">
    <source>
        <dbReference type="EnsemblPlants" id="cds.evm.model.07.1838"/>
    </source>
</evidence>
<comment type="catalytic activity">
    <reaction evidence="1 26">
        <text>(2R,3S)-3-isopropylmalate + NAD(+) = 4-methyl-2-oxopentanoate + CO2 + NADH</text>
        <dbReference type="Rhea" id="RHEA:32271"/>
        <dbReference type="ChEBI" id="CHEBI:16526"/>
        <dbReference type="ChEBI" id="CHEBI:17865"/>
        <dbReference type="ChEBI" id="CHEBI:35121"/>
        <dbReference type="ChEBI" id="CHEBI:57540"/>
        <dbReference type="ChEBI" id="CHEBI:57945"/>
        <dbReference type="EC" id="1.1.1.85"/>
    </reaction>
</comment>
<reference evidence="28" key="1">
    <citation type="submission" date="2018-11" db="EMBL/GenBank/DDBJ databases">
        <authorList>
            <person name="Grassa J C."/>
        </authorList>
    </citation>
    <scope>NUCLEOTIDE SEQUENCE [LARGE SCALE GENOMIC DNA]</scope>
</reference>
<evidence type="ECO:0000256" key="1">
    <source>
        <dbReference type="ARBA" id="ARBA00000624"/>
    </source>
</evidence>